<dbReference type="Proteomes" id="UP001430306">
    <property type="component" value="Unassembled WGS sequence"/>
</dbReference>
<accession>A0ABS8NIQ5</accession>
<organism evidence="1 2">
    <name type="scientific">Rhodopirellula halodulae</name>
    <dbReference type="NCBI Taxonomy" id="2894198"/>
    <lineage>
        <taxon>Bacteria</taxon>
        <taxon>Pseudomonadati</taxon>
        <taxon>Planctomycetota</taxon>
        <taxon>Planctomycetia</taxon>
        <taxon>Pirellulales</taxon>
        <taxon>Pirellulaceae</taxon>
        <taxon>Rhodopirellula</taxon>
    </lineage>
</organism>
<protein>
    <recommendedName>
        <fullName evidence="3">Secreted protein</fullName>
    </recommendedName>
</protein>
<dbReference type="EMBL" id="JAJKFW010000024">
    <property type="protein sequence ID" value="MCC9643429.1"/>
    <property type="molecule type" value="Genomic_DNA"/>
</dbReference>
<reference evidence="1" key="1">
    <citation type="submission" date="2021-11" db="EMBL/GenBank/DDBJ databases">
        <title>Genome sequence.</title>
        <authorList>
            <person name="Sun Q."/>
        </authorList>
    </citation>
    <scope>NUCLEOTIDE SEQUENCE</scope>
    <source>
        <strain evidence="1">JC740</strain>
    </source>
</reference>
<dbReference type="Pfam" id="PF20420">
    <property type="entry name" value="DUF6702"/>
    <property type="match status" value="1"/>
</dbReference>
<comment type="caution">
    <text evidence="1">The sequence shown here is derived from an EMBL/GenBank/DDBJ whole genome shotgun (WGS) entry which is preliminary data.</text>
</comment>
<evidence type="ECO:0008006" key="3">
    <source>
        <dbReference type="Google" id="ProtNLM"/>
    </source>
</evidence>
<gene>
    <name evidence="1" type="ORF">LOC71_14180</name>
</gene>
<evidence type="ECO:0000313" key="1">
    <source>
        <dbReference type="EMBL" id="MCC9643429.1"/>
    </source>
</evidence>
<dbReference type="InterPro" id="IPR046525">
    <property type="entry name" value="DUF6702"/>
</dbReference>
<name>A0ABS8NIQ5_9BACT</name>
<keyword evidence="2" id="KW-1185">Reference proteome</keyword>
<sequence>MISALCACGILLSGMLMHPTRETLCELQWNDESQSIEISFRLSLGDEERLLKESKSRLQRWESEPTEGPDTKIELKPQQVVFGRHMTFSNDESCPPAETRSNAAQFRWIGRQEEGIHVWWFLEYSSAKTDKPNGDGATSKPVTIKPPTYVRCDLFAEAARTTPHPNGHPPHDAFQNTFIVLGHPVPVSAVITPREPVAKLQWPE</sequence>
<evidence type="ECO:0000313" key="2">
    <source>
        <dbReference type="Proteomes" id="UP001430306"/>
    </source>
</evidence>
<dbReference type="RefSeq" id="WP_230274385.1">
    <property type="nucleotide sequence ID" value="NZ_JAJKFW010000024.1"/>
</dbReference>
<proteinExistence type="predicted"/>